<proteinExistence type="predicted"/>
<dbReference type="AlphaFoldDB" id="A0A645DFD6"/>
<feature type="compositionally biased region" description="Polar residues" evidence="1">
    <location>
        <begin position="1"/>
        <end position="10"/>
    </location>
</feature>
<feature type="region of interest" description="Disordered" evidence="1">
    <location>
        <begin position="1"/>
        <end position="41"/>
    </location>
</feature>
<reference evidence="2" key="1">
    <citation type="submission" date="2019-08" db="EMBL/GenBank/DDBJ databases">
        <authorList>
            <person name="Kucharzyk K."/>
            <person name="Murdoch R.W."/>
            <person name="Higgins S."/>
            <person name="Loffler F."/>
        </authorList>
    </citation>
    <scope>NUCLEOTIDE SEQUENCE</scope>
</reference>
<name>A0A645DFD6_9ZZZZ</name>
<accession>A0A645DFD6</accession>
<evidence type="ECO:0000256" key="1">
    <source>
        <dbReference type="SAM" id="MobiDB-lite"/>
    </source>
</evidence>
<protein>
    <submittedName>
        <fullName evidence="2">Uncharacterized protein</fullName>
    </submittedName>
</protein>
<dbReference type="EMBL" id="VSSQ01035686">
    <property type="protein sequence ID" value="MPM87977.1"/>
    <property type="molecule type" value="Genomic_DNA"/>
</dbReference>
<evidence type="ECO:0000313" key="2">
    <source>
        <dbReference type="EMBL" id="MPM87977.1"/>
    </source>
</evidence>
<comment type="caution">
    <text evidence="2">The sequence shown here is derived from an EMBL/GenBank/DDBJ whole genome shotgun (WGS) entry which is preliminary data.</text>
</comment>
<gene>
    <name evidence="2" type="ORF">SDC9_135078</name>
</gene>
<organism evidence="2">
    <name type="scientific">bioreactor metagenome</name>
    <dbReference type="NCBI Taxonomy" id="1076179"/>
    <lineage>
        <taxon>unclassified sequences</taxon>
        <taxon>metagenomes</taxon>
        <taxon>ecological metagenomes</taxon>
    </lineage>
</organism>
<sequence>MSMRTMLSSESKSDSARALASSVLPTPVGPRKMKEPIGRFGSFMPERARSTASATRLTASSCPTTRSCSTASRWSSFSRSPSMSRVTGMPVHFATISAISSSVTSSRSSFVPPFSIPLRFSSSIFRSASNLLSVP</sequence>